<dbReference type="RefSeq" id="WP_015774183.1">
    <property type="nucleotide sequence ID" value="NC_013173.1"/>
</dbReference>
<dbReference type="STRING" id="525897.Dbac_2005"/>
<dbReference type="CDD" id="cd13590">
    <property type="entry name" value="PBP2_PotD_PotF_like"/>
    <property type="match status" value="1"/>
</dbReference>
<dbReference type="Pfam" id="PF13416">
    <property type="entry name" value="SBP_bac_8"/>
    <property type="match status" value="1"/>
</dbReference>
<dbReference type="SUPFAM" id="SSF53850">
    <property type="entry name" value="Periplasmic binding protein-like II"/>
    <property type="match status" value="1"/>
</dbReference>
<evidence type="ECO:0000256" key="3">
    <source>
        <dbReference type="ARBA" id="ARBA00022729"/>
    </source>
</evidence>
<protein>
    <submittedName>
        <fullName evidence="7">Extracellular solute-binding protein family 1</fullName>
    </submittedName>
</protein>
<evidence type="ECO:0000256" key="4">
    <source>
        <dbReference type="ARBA" id="ARBA00022764"/>
    </source>
</evidence>
<dbReference type="Gene3D" id="3.40.190.10">
    <property type="entry name" value="Periplasmic binding protein-like II"/>
    <property type="match status" value="2"/>
</dbReference>
<evidence type="ECO:0000256" key="2">
    <source>
        <dbReference type="ARBA" id="ARBA00022448"/>
    </source>
</evidence>
<name>C7LNC3_DESBD</name>
<evidence type="ECO:0000313" key="7">
    <source>
        <dbReference type="EMBL" id="ACU90092.1"/>
    </source>
</evidence>
<dbReference type="GO" id="GO:0019808">
    <property type="term" value="F:polyamine binding"/>
    <property type="evidence" value="ECO:0007669"/>
    <property type="project" value="InterPro"/>
</dbReference>
<keyword evidence="2" id="KW-0813">Transport</keyword>
<dbReference type="AlphaFoldDB" id="C7LNC3"/>
<keyword evidence="3 6" id="KW-0732">Signal</keyword>
<evidence type="ECO:0000313" key="8">
    <source>
        <dbReference type="Proteomes" id="UP000002216"/>
    </source>
</evidence>
<dbReference type="PANTHER" id="PTHR30222">
    <property type="entry name" value="SPERMIDINE/PUTRESCINE-BINDING PERIPLASMIC PROTEIN"/>
    <property type="match status" value="1"/>
</dbReference>
<dbReference type="GO" id="GO:0042597">
    <property type="term" value="C:periplasmic space"/>
    <property type="evidence" value="ECO:0007669"/>
    <property type="project" value="UniProtKB-SubCell"/>
</dbReference>
<sequence>MRKILLTLAFVLLTTASAWSAQELNLYIWSEYMGPEIVPNFEKQTGIKVRVDYYETMEDMMAKLQAGGASQYDLVVPTDYGIPAMIKLGLLQELDHSKIPNMKNLNPKFIDVPYDPKNAHTVAYQWGTLGMLYNKKKITGPISWATMFDADKHAGSFVLLDSVREMLGIAQCYLGMSVNTTDTEELKKVVELMLATKKSPNFQGFEGGVGGRAKVLSGGAVAAVTYNGDGLRGVEEDPENVAFANPIEGTVIWVDNMAIPSKAPNPEAAYAFINYILDAKVGAGLSNWTRYPTPNDAAKPFITPEDLQNEAIYPSDEYMGKLQFINDLGDGARIYDEMWTMIKTR</sequence>
<proteinExistence type="predicted"/>
<dbReference type="GO" id="GO:0015846">
    <property type="term" value="P:polyamine transport"/>
    <property type="evidence" value="ECO:0007669"/>
    <property type="project" value="InterPro"/>
</dbReference>
<accession>C7LNC3</accession>
<dbReference type="EMBL" id="CP001629">
    <property type="protein sequence ID" value="ACU90092.1"/>
    <property type="molecule type" value="Genomic_DNA"/>
</dbReference>
<dbReference type="PANTHER" id="PTHR30222:SF17">
    <property type="entry name" value="SPERMIDINE_PUTRESCINE-BINDING PERIPLASMIC PROTEIN"/>
    <property type="match status" value="1"/>
</dbReference>
<feature type="binding site" evidence="5">
    <location>
        <position position="80"/>
    </location>
    <ligand>
        <name>spermidine</name>
        <dbReference type="ChEBI" id="CHEBI:57834"/>
    </ligand>
</feature>
<dbReference type="OrthoDB" id="9769319at2"/>
<reference evidence="7 8" key="1">
    <citation type="journal article" date="2009" name="Stand. Genomic Sci.">
        <title>Complete genome sequence of Desulfomicrobium baculatum type strain (X).</title>
        <authorList>
            <person name="Copeland A."/>
            <person name="Spring S."/>
            <person name="Goker M."/>
            <person name="Schneider S."/>
            <person name="Lapidus A."/>
            <person name="Del Rio T.G."/>
            <person name="Tice H."/>
            <person name="Cheng J.F."/>
            <person name="Chen F."/>
            <person name="Nolan M."/>
            <person name="Bruce D."/>
            <person name="Goodwin L."/>
            <person name="Pitluck S."/>
            <person name="Ivanova N."/>
            <person name="Mavrommatis K."/>
            <person name="Ovchinnikova G."/>
            <person name="Pati A."/>
            <person name="Chen A."/>
            <person name="Palaniappan K."/>
            <person name="Land M."/>
            <person name="Hauser L."/>
            <person name="Chang Y.J."/>
            <person name="Jeffries C.C."/>
            <person name="Meincke L."/>
            <person name="Sims D."/>
            <person name="Brettin T."/>
            <person name="Detter J.C."/>
            <person name="Han C."/>
            <person name="Chain P."/>
            <person name="Bristow J."/>
            <person name="Eisen J.A."/>
            <person name="Markowitz V."/>
            <person name="Hugenholtz P."/>
            <person name="Kyrpides N.C."/>
            <person name="Klenk H.P."/>
            <person name="Lucas S."/>
        </authorList>
    </citation>
    <scope>NUCLEOTIDE SEQUENCE [LARGE SCALE GENOMIC DNA]</scope>
    <source>
        <strain evidence="8">DSM 4028 / VKM B-1378 / X</strain>
    </source>
</reference>
<dbReference type="Proteomes" id="UP000002216">
    <property type="component" value="Chromosome"/>
</dbReference>
<dbReference type="PIRSF" id="PIRSF019574">
    <property type="entry name" value="Periplasmic_polyamine_BP"/>
    <property type="match status" value="1"/>
</dbReference>
<feature type="binding site" evidence="5">
    <location>
        <position position="31"/>
    </location>
    <ligand>
        <name>spermidine</name>
        <dbReference type="ChEBI" id="CHEBI:57834"/>
    </ligand>
</feature>
<evidence type="ECO:0000256" key="5">
    <source>
        <dbReference type="PIRSR" id="PIRSR019574-1"/>
    </source>
</evidence>
<dbReference type="KEGG" id="dba:Dbac_2005"/>
<comment type="subcellular location">
    <subcellularLocation>
        <location evidence="1">Periplasm</location>
    </subcellularLocation>
</comment>
<evidence type="ECO:0000256" key="1">
    <source>
        <dbReference type="ARBA" id="ARBA00004418"/>
    </source>
</evidence>
<feature type="signal peptide" evidence="6">
    <location>
        <begin position="1"/>
        <end position="20"/>
    </location>
</feature>
<feature type="chain" id="PRO_5002979326" evidence="6">
    <location>
        <begin position="21"/>
        <end position="345"/>
    </location>
</feature>
<dbReference type="eggNOG" id="COG0687">
    <property type="taxonomic scope" value="Bacteria"/>
</dbReference>
<keyword evidence="8" id="KW-1185">Reference proteome</keyword>
<gene>
    <name evidence="7" type="ordered locus">Dbac_2005</name>
</gene>
<dbReference type="InterPro" id="IPR001188">
    <property type="entry name" value="Sperm_putr-bd"/>
</dbReference>
<keyword evidence="4" id="KW-0574">Periplasm</keyword>
<dbReference type="InterPro" id="IPR006059">
    <property type="entry name" value="SBP"/>
</dbReference>
<evidence type="ECO:0000256" key="6">
    <source>
        <dbReference type="SAM" id="SignalP"/>
    </source>
</evidence>
<dbReference type="HOGENOM" id="CLU_026974_1_1_7"/>
<dbReference type="PRINTS" id="PR00909">
    <property type="entry name" value="SPERMDNBNDNG"/>
</dbReference>
<organism evidence="7 8">
    <name type="scientific">Desulfomicrobium baculatum (strain DSM 4028 / VKM B-1378 / X)</name>
    <name type="common">Desulfovibrio baculatus</name>
    <dbReference type="NCBI Taxonomy" id="525897"/>
    <lineage>
        <taxon>Bacteria</taxon>
        <taxon>Pseudomonadati</taxon>
        <taxon>Thermodesulfobacteriota</taxon>
        <taxon>Desulfovibrionia</taxon>
        <taxon>Desulfovibrionales</taxon>
        <taxon>Desulfomicrobiaceae</taxon>
        <taxon>Desulfomicrobium</taxon>
    </lineage>
</organism>